<organism evidence="8">
    <name type="scientific">Caldithrix abyssi</name>
    <dbReference type="NCBI Taxonomy" id="187145"/>
    <lineage>
        <taxon>Bacteria</taxon>
        <taxon>Pseudomonadati</taxon>
        <taxon>Calditrichota</taxon>
        <taxon>Calditrichia</taxon>
        <taxon>Calditrichales</taxon>
        <taxon>Calditrichaceae</taxon>
        <taxon>Caldithrix</taxon>
    </lineage>
</organism>
<evidence type="ECO:0000256" key="3">
    <source>
        <dbReference type="ARBA" id="ARBA00022980"/>
    </source>
</evidence>
<evidence type="ECO:0000256" key="6">
    <source>
        <dbReference type="RuleBase" id="RU003734"/>
    </source>
</evidence>
<dbReference type="PANTHER" id="PTHR15892:SF2">
    <property type="entry name" value="LARGE RIBOSOMAL SUBUNIT PROTEIN UL30M"/>
    <property type="match status" value="1"/>
</dbReference>
<comment type="subunit">
    <text evidence="2">Part of the 50S ribosomal subunit.</text>
</comment>
<accession>A0A7V5H754</accession>
<comment type="caution">
    <text evidence="8">The sequence shown here is derived from an EMBL/GenBank/DDBJ whole genome shotgun (WGS) entry which is preliminary data.</text>
</comment>
<evidence type="ECO:0000313" key="8">
    <source>
        <dbReference type="EMBL" id="HHE55728.1"/>
    </source>
</evidence>
<dbReference type="HAMAP" id="MF_01371_B">
    <property type="entry name" value="Ribosomal_uL30_B"/>
    <property type="match status" value="1"/>
</dbReference>
<protein>
    <recommendedName>
        <fullName evidence="5">50S ribosomal protein L30</fullName>
    </recommendedName>
</protein>
<sequence>MAKKKEAVKKIKITQIRSLIGRPEPQRRTIKALGLHRINHSVEHNATPQILGMVNKVRHLVKVEEL</sequence>
<dbReference type="SUPFAM" id="SSF55129">
    <property type="entry name" value="Ribosomal protein L30p/L7e"/>
    <property type="match status" value="1"/>
</dbReference>
<dbReference type="InterPro" id="IPR005996">
    <property type="entry name" value="Ribosomal_uL30_bac-type"/>
</dbReference>
<dbReference type="FunFam" id="3.30.1390.20:FF:000001">
    <property type="entry name" value="50S ribosomal protein L30"/>
    <property type="match status" value="1"/>
</dbReference>
<dbReference type="CDD" id="cd01658">
    <property type="entry name" value="Ribosomal_L30"/>
    <property type="match status" value="1"/>
</dbReference>
<evidence type="ECO:0000256" key="2">
    <source>
        <dbReference type="ARBA" id="ARBA00011838"/>
    </source>
</evidence>
<comment type="similarity">
    <text evidence="1 6">Belongs to the universal ribosomal protein uL30 family.</text>
</comment>
<dbReference type="Proteomes" id="UP000886111">
    <property type="component" value="Unassembled WGS sequence"/>
</dbReference>
<evidence type="ECO:0000256" key="1">
    <source>
        <dbReference type="ARBA" id="ARBA00007594"/>
    </source>
</evidence>
<dbReference type="PROSITE" id="PS00634">
    <property type="entry name" value="RIBOSOMAL_L30"/>
    <property type="match status" value="1"/>
</dbReference>
<dbReference type="PANTHER" id="PTHR15892">
    <property type="entry name" value="MITOCHONDRIAL RIBOSOMAL PROTEIN L30"/>
    <property type="match status" value="1"/>
</dbReference>
<dbReference type="AlphaFoldDB" id="A0A7V5H754"/>
<gene>
    <name evidence="8" type="ORF">ENL21_08090</name>
</gene>
<evidence type="ECO:0000256" key="5">
    <source>
        <dbReference type="ARBA" id="ARBA00035492"/>
    </source>
</evidence>
<keyword evidence="3 6" id="KW-0689">Ribosomal protein</keyword>
<evidence type="ECO:0000256" key="4">
    <source>
        <dbReference type="ARBA" id="ARBA00023274"/>
    </source>
</evidence>
<proteinExistence type="inferred from homology"/>
<keyword evidence="4 6" id="KW-0687">Ribonucleoprotein</keyword>
<dbReference type="GO" id="GO:0003735">
    <property type="term" value="F:structural constituent of ribosome"/>
    <property type="evidence" value="ECO:0007669"/>
    <property type="project" value="InterPro"/>
</dbReference>
<dbReference type="Gene3D" id="3.30.1390.20">
    <property type="entry name" value="Ribosomal protein L30, ferredoxin-like fold domain"/>
    <property type="match status" value="1"/>
</dbReference>
<feature type="domain" description="Large ribosomal subunit protein uL30-like ferredoxin-like fold" evidence="7">
    <location>
        <begin position="11"/>
        <end position="61"/>
    </location>
</feature>
<dbReference type="PIRSF" id="PIRSF002211">
    <property type="entry name" value="Ribosomal_L30_bac-type"/>
    <property type="match status" value="1"/>
</dbReference>
<dbReference type="Pfam" id="PF00327">
    <property type="entry name" value="Ribosomal_L30"/>
    <property type="match status" value="1"/>
</dbReference>
<reference evidence="8" key="1">
    <citation type="journal article" date="2020" name="mSystems">
        <title>Genome- and Community-Level Interaction Insights into Carbon Utilization and Element Cycling Functions of Hydrothermarchaeota in Hydrothermal Sediment.</title>
        <authorList>
            <person name="Zhou Z."/>
            <person name="Liu Y."/>
            <person name="Xu W."/>
            <person name="Pan J."/>
            <person name="Luo Z.H."/>
            <person name="Li M."/>
        </authorList>
    </citation>
    <scope>NUCLEOTIDE SEQUENCE [LARGE SCALE GENOMIC DNA]</scope>
    <source>
        <strain evidence="8">HyVt-76</strain>
    </source>
</reference>
<dbReference type="InterPro" id="IPR018038">
    <property type="entry name" value="Ribosomal_uL30_CS"/>
</dbReference>
<dbReference type="EMBL" id="DRTD01000598">
    <property type="protein sequence ID" value="HHE55728.1"/>
    <property type="molecule type" value="Genomic_DNA"/>
</dbReference>
<dbReference type="InterPro" id="IPR016082">
    <property type="entry name" value="Ribosomal_uL30_ferredoxin-like"/>
</dbReference>
<name>A0A7V5H754_CALAY</name>
<dbReference type="GO" id="GO:0006412">
    <property type="term" value="P:translation"/>
    <property type="evidence" value="ECO:0007669"/>
    <property type="project" value="InterPro"/>
</dbReference>
<dbReference type="InterPro" id="IPR036919">
    <property type="entry name" value="Ribo_uL30_ferredoxin-like_sf"/>
</dbReference>
<evidence type="ECO:0000259" key="7">
    <source>
        <dbReference type="Pfam" id="PF00327"/>
    </source>
</evidence>
<dbReference type="GO" id="GO:0022625">
    <property type="term" value="C:cytosolic large ribosomal subunit"/>
    <property type="evidence" value="ECO:0007669"/>
    <property type="project" value="TreeGrafter"/>
</dbReference>
<dbReference type="NCBIfam" id="TIGR01308">
    <property type="entry name" value="rpmD_bact"/>
    <property type="match status" value="1"/>
</dbReference>